<evidence type="ECO:0000256" key="2">
    <source>
        <dbReference type="ARBA" id="ARBA00023315"/>
    </source>
</evidence>
<keyword evidence="1 4" id="KW-0808">Transferase</keyword>
<dbReference type="EMBL" id="JAHLQK010000003">
    <property type="protein sequence ID" value="MBU5676415.1"/>
    <property type="molecule type" value="Genomic_DNA"/>
</dbReference>
<dbReference type="PANTHER" id="PTHR43420:SF44">
    <property type="entry name" value="ACETYLTRANSFERASE YPEA"/>
    <property type="match status" value="1"/>
</dbReference>
<dbReference type="PROSITE" id="PS51186">
    <property type="entry name" value="GNAT"/>
    <property type="match status" value="2"/>
</dbReference>
<dbReference type="RefSeq" id="WP_216416164.1">
    <property type="nucleotide sequence ID" value="NZ_JAHLQK010000003.1"/>
</dbReference>
<dbReference type="Proteomes" id="UP000779508">
    <property type="component" value="Unassembled WGS sequence"/>
</dbReference>
<dbReference type="PANTHER" id="PTHR43420">
    <property type="entry name" value="ACETYLTRANSFERASE"/>
    <property type="match status" value="1"/>
</dbReference>
<evidence type="ECO:0000256" key="1">
    <source>
        <dbReference type="ARBA" id="ARBA00022679"/>
    </source>
</evidence>
<keyword evidence="2 4" id="KW-0012">Acyltransferase</keyword>
<keyword evidence="5" id="KW-1185">Reference proteome</keyword>
<protein>
    <submittedName>
        <fullName evidence="4">GNAT family N-acetyltransferase</fullName>
        <ecNumber evidence="4">2.3.1.-</ecNumber>
    </submittedName>
</protein>
<gene>
    <name evidence="4" type="ORF">KQI88_08300</name>
</gene>
<dbReference type="GO" id="GO:0016746">
    <property type="term" value="F:acyltransferase activity"/>
    <property type="evidence" value="ECO:0007669"/>
    <property type="project" value="UniProtKB-KW"/>
</dbReference>
<dbReference type="InterPro" id="IPR050680">
    <property type="entry name" value="YpeA/RimI_acetyltransf"/>
</dbReference>
<dbReference type="InterPro" id="IPR000182">
    <property type="entry name" value="GNAT_dom"/>
</dbReference>
<sequence>MITYNCCSTVEFENIYNAFQIGFSDYIIKIEMSKEIFLNRFFGPEGNQLEYSYIAFDQGMPIGVILGGIKNYEGVKTLRCGALSIHPDYRGKGVSKKLFELHRQVAMDNNCKQMFLEVIVGNDRAINFYRNLGYEKIYDINYYTCQNNKDINKEIDDLIEIKNISFNATKSLSNQLKDTHINWQNDFDYIERLDGLVHYGVYKDSEIIGALSLSTNGKIYFIWTKPSERHKGIARNMIIKALIELNLKQLSISFSNNANLAGFVKRNNFKKEEISQYEMYLTL</sequence>
<organism evidence="4 5">
    <name type="scientific">Alkaliphilus flagellatus</name>
    <dbReference type="NCBI Taxonomy" id="2841507"/>
    <lineage>
        <taxon>Bacteria</taxon>
        <taxon>Bacillati</taxon>
        <taxon>Bacillota</taxon>
        <taxon>Clostridia</taxon>
        <taxon>Peptostreptococcales</taxon>
        <taxon>Natronincolaceae</taxon>
        <taxon>Alkaliphilus</taxon>
    </lineage>
</organism>
<feature type="domain" description="N-acetyltransferase" evidence="3">
    <location>
        <begin position="159"/>
        <end position="283"/>
    </location>
</feature>
<name>A0ABS6G1Q4_9FIRM</name>
<accession>A0ABS6G1Q4</accession>
<proteinExistence type="predicted"/>
<dbReference type="EC" id="2.3.1.-" evidence="4"/>
<dbReference type="Pfam" id="PF00583">
    <property type="entry name" value="Acetyltransf_1"/>
    <property type="match status" value="2"/>
</dbReference>
<feature type="domain" description="N-acetyltransferase" evidence="3">
    <location>
        <begin position="2"/>
        <end position="152"/>
    </location>
</feature>
<dbReference type="CDD" id="cd04301">
    <property type="entry name" value="NAT_SF"/>
    <property type="match status" value="2"/>
</dbReference>
<evidence type="ECO:0000259" key="3">
    <source>
        <dbReference type="PROSITE" id="PS51186"/>
    </source>
</evidence>
<evidence type="ECO:0000313" key="4">
    <source>
        <dbReference type="EMBL" id="MBU5676415.1"/>
    </source>
</evidence>
<comment type="caution">
    <text evidence="4">The sequence shown here is derived from an EMBL/GenBank/DDBJ whole genome shotgun (WGS) entry which is preliminary data.</text>
</comment>
<evidence type="ECO:0000313" key="5">
    <source>
        <dbReference type="Proteomes" id="UP000779508"/>
    </source>
</evidence>
<reference evidence="4 5" key="1">
    <citation type="submission" date="2021-06" db="EMBL/GenBank/DDBJ databases">
        <authorList>
            <person name="Sun Q."/>
            <person name="Li D."/>
        </authorList>
    </citation>
    <scope>NUCLEOTIDE SEQUENCE [LARGE SCALE GENOMIC DNA]</scope>
    <source>
        <strain evidence="4 5">MSJ-5</strain>
    </source>
</reference>